<evidence type="ECO:0000256" key="1">
    <source>
        <dbReference type="ARBA" id="ARBA00022441"/>
    </source>
</evidence>
<dbReference type="EMBL" id="CCBN010000004">
    <property type="protein sequence ID" value="CDO53256.1"/>
    <property type="molecule type" value="Genomic_DNA"/>
</dbReference>
<dbReference type="InterPro" id="IPR000210">
    <property type="entry name" value="BTB/POZ_dom"/>
</dbReference>
<dbReference type="SUPFAM" id="SSF54695">
    <property type="entry name" value="POZ domain"/>
    <property type="match status" value="1"/>
</dbReference>
<gene>
    <name evidence="5" type="ORF">BN980_GECA04s06863g</name>
</gene>
<dbReference type="Proteomes" id="UP000242525">
    <property type="component" value="Unassembled WGS sequence"/>
</dbReference>
<dbReference type="Gene3D" id="3.30.710.10">
    <property type="entry name" value="Potassium Channel Kv1.1, Chain A"/>
    <property type="match status" value="1"/>
</dbReference>
<evidence type="ECO:0000259" key="4">
    <source>
        <dbReference type="Pfam" id="PF00651"/>
    </source>
</evidence>
<keyword evidence="6" id="KW-1185">Reference proteome</keyword>
<organism evidence="5 6">
    <name type="scientific">Geotrichum candidum</name>
    <name type="common">Oospora lactis</name>
    <name type="synonym">Dipodascus geotrichum</name>
    <dbReference type="NCBI Taxonomy" id="1173061"/>
    <lineage>
        <taxon>Eukaryota</taxon>
        <taxon>Fungi</taxon>
        <taxon>Dikarya</taxon>
        <taxon>Ascomycota</taxon>
        <taxon>Saccharomycotina</taxon>
        <taxon>Dipodascomycetes</taxon>
        <taxon>Dipodascales</taxon>
        <taxon>Dipodascaceae</taxon>
        <taxon>Geotrichum</taxon>
    </lineage>
</organism>
<feature type="compositionally biased region" description="Polar residues" evidence="3">
    <location>
        <begin position="451"/>
        <end position="472"/>
    </location>
</feature>
<feature type="domain" description="BTB" evidence="4">
    <location>
        <begin position="487"/>
        <end position="573"/>
    </location>
</feature>
<name>A0A0J9X7Q9_GEOCN</name>
<dbReference type="SUPFAM" id="SSF117281">
    <property type="entry name" value="Kelch motif"/>
    <property type="match status" value="1"/>
</dbReference>
<reference evidence="5" key="1">
    <citation type="submission" date="2014-03" db="EMBL/GenBank/DDBJ databases">
        <authorList>
            <person name="Casaregola S."/>
        </authorList>
    </citation>
    <scope>NUCLEOTIDE SEQUENCE [LARGE SCALE GENOMIC DNA]</scope>
    <source>
        <strain evidence="5">CLIB 918</strain>
    </source>
</reference>
<evidence type="ECO:0000256" key="3">
    <source>
        <dbReference type="SAM" id="MobiDB-lite"/>
    </source>
</evidence>
<dbReference type="InterPro" id="IPR015915">
    <property type="entry name" value="Kelch-typ_b-propeller"/>
</dbReference>
<evidence type="ECO:0000313" key="5">
    <source>
        <dbReference type="EMBL" id="CDO53256.1"/>
    </source>
</evidence>
<dbReference type="PANTHER" id="PTHR46093">
    <property type="entry name" value="ACYL-COA-BINDING DOMAIN-CONTAINING PROTEIN 5"/>
    <property type="match status" value="1"/>
</dbReference>
<keyword evidence="1" id="KW-0880">Kelch repeat</keyword>
<dbReference type="InterPro" id="IPR006652">
    <property type="entry name" value="Kelch_1"/>
</dbReference>
<dbReference type="Pfam" id="PF24681">
    <property type="entry name" value="Kelch_KLHDC2_KLHL20_DRC7"/>
    <property type="match status" value="1"/>
</dbReference>
<feature type="compositionally biased region" description="Polar residues" evidence="3">
    <location>
        <begin position="428"/>
        <end position="443"/>
    </location>
</feature>
<dbReference type="Gene3D" id="2.120.10.80">
    <property type="entry name" value="Kelch-type beta propeller"/>
    <property type="match status" value="2"/>
</dbReference>
<sequence>MSVVTYLPLADKRLEKHMYPVINKGKGFIPPPRVNSAVAITHDEKVFLFGGFDKYTDEVDNVVHILDLKTDVWEKYPTTDKVQGKTLALSGHSAVAKDSYIVIFGGEGEDSAALDHLYYYSLHTDEWFVPEPNGFVPSARTRHAACLSDNGRRMYVSGGLINGKDVGKDLYWFEFETQCWNGPLEFVPRYGHTITMYNNKIWAFGGLTPEMDRVSELSWYDLETDAIGNVRIIPMEDPIRATLHTQGIHMYGNGVTGTMLDVVTAGSAIRNVETSISALDLETLKIRSIISDCSKYFDGYTWHHMLTLGSRLILLGQPGTPLDDERLSDIFTLDLTEFGYMETKKSKTGSSSPTGTIAHDMFEFFNRSELCDFEITAVEGNIRPPLFHSMDNTYMNDTDSQHTVEDFPRGSMMSRASPAPSELDNRTPFGNSGLTHKSSTVSLDRSKTDGLLSNQHARQSSLGIASPRTGTPTAPEKSDLPSFTVSEPIKVHMMVLFARWPHFNRIMSSQMNEFHSRKLYIPEPVAWVRKLVEFMYRDSIDGCNIDEITGLLVLANLYELPRLRNLCIESISKQGITDATAVTIWQRAYEADEEVIRRNAALHCFRHWGQIVRTPEFRGLDKEVLLALCEEADSNAFVSSYMPPSPVNKDVMEEDEELKDEVIPPNYLPSDDPYEGDMNLI</sequence>
<protein>
    <recommendedName>
        <fullName evidence="4">BTB domain-containing protein</fullName>
    </recommendedName>
</protein>
<dbReference type="Pfam" id="PF01344">
    <property type="entry name" value="Kelch_1"/>
    <property type="match status" value="1"/>
</dbReference>
<evidence type="ECO:0000256" key="2">
    <source>
        <dbReference type="ARBA" id="ARBA00022737"/>
    </source>
</evidence>
<accession>A0A0J9X7Q9</accession>
<dbReference type="Pfam" id="PF00651">
    <property type="entry name" value="BTB"/>
    <property type="match status" value="1"/>
</dbReference>
<evidence type="ECO:0000313" key="6">
    <source>
        <dbReference type="Proteomes" id="UP000242525"/>
    </source>
</evidence>
<feature type="region of interest" description="Disordered" evidence="3">
    <location>
        <begin position="653"/>
        <end position="681"/>
    </location>
</feature>
<dbReference type="PANTHER" id="PTHR46093:SF18">
    <property type="entry name" value="FIBRONECTIN TYPE-III DOMAIN-CONTAINING PROTEIN"/>
    <property type="match status" value="1"/>
</dbReference>
<feature type="region of interest" description="Disordered" evidence="3">
    <location>
        <begin position="409"/>
        <end position="481"/>
    </location>
</feature>
<dbReference type="AlphaFoldDB" id="A0A0J9X7Q9"/>
<dbReference type="OrthoDB" id="432528at2759"/>
<comment type="caution">
    <text evidence="5">The sequence shown here is derived from an EMBL/GenBank/DDBJ whole genome shotgun (WGS) entry which is preliminary data.</text>
</comment>
<proteinExistence type="predicted"/>
<keyword evidence="2" id="KW-0677">Repeat</keyword>
<dbReference type="InterPro" id="IPR011333">
    <property type="entry name" value="SKP1/BTB/POZ_sf"/>
</dbReference>